<name>A0AAD7GJR2_MYCRO</name>
<comment type="caution">
    <text evidence="2">The sequence shown here is derived from an EMBL/GenBank/DDBJ whole genome shotgun (WGS) entry which is preliminary data.</text>
</comment>
<sequence>MQQKNTRSSWDRWAKRLAPSGTSLMWYPTNGQAWVEVIRFRSCNAKRVKVENCNTAQAVELPSRKGPWRARGVQYCTGTAAVVTQDEKGMFWERSAATLPEASGAPHRTHERRSSQAATMFVDPEMEAMRVEIVERSTQRCGAQK</sequence>
<reference evidence="2" key="1">
    <citation type="submission" date="2023-03" db="EMBL/GenBank/DDBJ databases">
        <title>Massive genome expansion in bonnet fungi (Mycena s.s.) driven by repeated elements and novel gene families across ecological guilds.</title>
        <authorList>
            <consortium name="Lawrence Berkeley National Laboratory"/>
            <person name="Harder C.B."/>
            <person name="Miyauchi S."/>
            <person name="Viragh M."/>
            <person name="Kuo A."/>
            <person name="Thoen E."/>
            <person name="Andreopoulos B."/>
            <person name="Lu D."/>
            <person name="Skrede I."/>
            <person name="Drula E."/>
            <person name="Henrissat B."/>
            <person name="Morin E."/>
            <person name="Kohler A."/>
            <person name="Barry K."/>
            <person name="LaButti K."/>
            <person name="Morin E."/>
            <person name="Salamov A."/>
            <person name="Lipzen A."/>
            <person name="Mereny Z."/>
            <person name="Hegedus B."/>
            <person name="Baldrian P."/>
            <person name="Stursova M."/>
            <person name="Weitz H."/>
            <person name="Taylor A."/>
            <person name="Grigoriev I.V."/>
            <person name="Nagy L.G."/>
            <person name="Martin F."/>
            <person name="Kauserud H."/>
        </authorList>
    </citation>
    <scope>NUCLEOTIDE SEQUENCE</scope>
    <source>
        <strain evidence="2">CBHHK067</strain>
    </source>
</reference>
<evidence type="ECO:0000313" key="3">
    <source>
        <dbReference type="Proteomes" id="UP001221757"/>
    </source>
</evidence>
<proteinExistence type="predicted"/>
<gene>
    <name evidence="2" type="ORF">B0H17DRAFT_1133306</name>
</gene>
<organism evidence="2 3">
    <name type="scientific">Mycena rosella</name>
    <name type="common">Pink bonnet</name>
    <name type="synonym">Agaricus rosellus</name>
    <dbReference type="NCBI Taxonomy" id="1033263"/>
    <lineage>
        <taxon>Eukaryota</taxon>
        <taxon>Fungi</taxon>
        <taxon>Dikarya</taxon>
        <taxon>Basidiomycota</taxon>
        <taxon>Agaricomycotina</taxon>
        <taxon>Agaricomycetes</taxon>
        <taxon>Agaricomycetidae</taxon>
        <taxon>Agaricales</taxon>
        <taxon>Marasmiineae</taxon>
        <taxon>Mycenaceae</taxon>
        <taxon>Mycena</taxon>
    </lineage>
</organism>
<dbReference type="EMBL" id="JARKIE010000053">
    <property type="protein sequence ID" value="KAJ7692304.1"/>
    <property type="molecule type" value="Genomic_DNA"/>
</dbReference>
<keyword evidence="3" id="KW-1185">Reference proteome</keyword>
<accession>A0AAD7GJR2</accession>
<feature type="region of interest" description="Disordered" evidence="1">
    <location>
        <begin position="98"/>
        <end position="117"/>
    </location>
</feature>
<dbReference type="AlphaFoldDB" id="A0AAD7GJR2"/>
<dbReference type="Proteomes" id="UP001221757">
    <property type="component" value="Unassembled WGS sequence"/>
</dbReference>
<evidence type="ECO:0000256" key="1">
    <source>
        <dbReference type="SAM" id="MobiDB-lite"/>
    </source>
</evidence>
<evidence type="ECO:0000313" key="2">
    <source>
        <dbReference type="EMBL" id="KAJ7692304.1"/>
    </source>
</evidence>
<protein>
    <submittedName>
        <fullName evidence="2">Uncharacterized protein</fullName>
    </submittedName>
</protein>